<feature type="domain" description="SH3" evidence="13">
    <location>
        <begin position="249"/>
        <end position="308"/>
    </location>
</feature>
<evidence type="ECO:0000259" key="14">
    <source>
        <dbReference type="PROSITE" id="PS50179"/>
    </source>
</evidence>
<dbReference type="SUPFAM" id="SSF48464">
    <property type="entry name" value="ENTH/VHS domain"/>
    <property type="match status" value="1"/>
</dbReference>
<evidence type="ECO:0000256" key="8">
    <source>
        <dbReference type="ARBA" id="ARBA00022753"/>
    </source>
</evidence>
<dbReference type="SUPFAM" id="SSF89009">
    <property type="entry name" value="GAT-like domain"/>
    <property type="match status" value="1"/>
</dbReference>
<evidence type="ECO:0000256" key="4">
    <source>
        <dbReference type="ARBA" id="ARBA00017923"/>
    </source>
</evidence>
<feature type="compositionally biased region" description="Low complexity" evidence="12">
    <location>
        <begin position="235"/>
        <end position="245"/>
    </location>
</feature>
<feature type="compositionally biased region" description="Low complexity" evidence="12">
    <location>
        <begin position="674"/>
        <end position="724"/>
    </location>
</feature>
<dbReference type="InterPro" id="IPR050670">
    <property type="entry name" value="STAM"/>
</dbReference>
<comment type="function">
    <text evidence="1">Component of the ESCRT-0 complex which is the sorting receptor for ubiquitinated cargo proteins at the multivesicular body (MVB).</text>
</comment>
<evidence type="ECO:0000313" key="16">
    <source>
        <dbReference type="Proteomes" id="UP001362999"/>
    </source>
</evidence>
<evidence type="ECO:0000256" key="3">
    <source>
        <dbReference type="ARBA" id="ARBA00009666"/>
    </source>
</evidence>
<evidence type="ECO:0000256" key="1">
    <source>
        <dbReference type="ARBA" id="ARBA00002654"/>
    </source>
</evidence>
<dbReference type="PANTHER" id="PTHR45929">
    <property type="entry name" value="JAK PATHWAY SIGNAL TRANSDUCTION ADAPTOR MOLECULE"/>
    <property type="match status" value="1"/>
</dbReference>
<dbReference type="CDD" id="cd21386">
    <property type="entry name" value="GAT_Hse1"/>
    <property type="match status" value="1"/>
</dbReference>
<comment type="caution">
    <text evidence="15">The sequence shown here is derived from an EMBL/GenBank/DDBJ whole genome shotgun (WGS) entry which is preliminary data.</text>
</comment>
<feature type="compositionally biased region" description="Low complexity" evidence="12">
    <location>
        <begin position="472"/>
        <end position="609"/>
    </location>
</feature>
<organism evidence="15 16">
    <name type="scientific">Favolaschia claudopus</name>
    <dbReference type="NCBI Taxonomy" id="2862362"/>
    <lineage>
        <taxon>Eukaryota</taxon>
        <taxon>Fungi</taxon>
        <taxon>Dikarya</taxon>
        <taxon>Basidiomycota</taxon>
        <taxon>Agaricomycotina</taxon>
        <taxon>Agaricomycetes</taxon>
        <taxon>Agaricomycetidae</taxon>
        <taxon>Agaricales</taxon>
        <taxon>Marasmiineae</taxon>
        <taxon>Mycenaceae</taxon>
        <taxon>Favolaschia</taxon>
    </lineage>
</organism>
<keyword evidence="7" id="KW-0813">Transport</keyword>
<dbReference type="InterPro" id="IPR036028">
    <property type="entry name" value="SH3-like_dom_sf"/>
</dbReference>
<evidence type="ECO:0000256" key="10">
    <source>
        <dbReference type="ARBA" id="ARBA00023136"/>
    </source>
</evidence>
<dbReference type="PRINTS" id="PR00452">
    <property type="entry name" value="SH3DOMAIN"/>
</dbReference>
<feature type="compositionally biased region" description="Gly residues" evidence="12">
    <location>
        <begin position="204"/>
        <end position="215"/>
    </location>
</feature>
<dbReference type="Gene3D" id="2.30.30.40">
    <property type="entry name" value="SH3 Domains"/>
    <property type="match status" value="1"/>
</dbReference>
<accession>A0AAV9ZC39</accession>
<dbReference type="Gene3D" id="1.20.5.1940">
    <property type="match status" value="1"/>
</dbReference>
<dbReference type="GO" id="GO:0033565">
    <property type="term" value="C:ESCRT-0 complex"/>
    <property type="evidence" value="ECO:0007669"/>
    <property type="project" value="TreeGrafter"/>
</dbReference>
<dbReference type="Gene3D" id="1.25.40.90">
    <property type="match status" value="1"/>
</dbReference>
<dbReference type="GO" id="GO:0043130">
    <property type="term" value="F:ubiquitin binding"/>
    <property type="evidence" value="ECO:0007669"/>
    <property type="project" value="InterPro"/>
</dbReference>
<dbReference type="GO" id="GO:0010008">
    <property type="term" value="C:endosome membrane"/>
    <property type="evidence" value="ECO:0007669"/>
    <property type="project" value="UniProtKB-SubCell"/>
</dbReference>
<dbReference type="InterPro" id="IPR003903">
    <property type="entry name" value="UIM_dom"/>
</dbReference>
<feature type="region of interest" description="Disordered" evidence="12">
    <location>
        <begin position="674"/>
        <end position="873"/>
    </location>
</feature>
<keyword evidence="8" id="KW-0967">Endosome</keyword>
<dbReference type="InterPro" id="IPR001452">
    <property type="entry name" value="SH3_domain"/>
</dbReference>
<evidence type="ECO:0000256" key="9">
    <source>
        <dbReference type="ARBA" id="ARBA00022927"/>
    </source>
</evidence>
<evidence type="ECO:0000256" key="2">
    <source>
        <dbReference type="ARBA" id="ARBA00004125"/>
    </source>
</evidence>
<dbReference type="InterPro" id="IPR002014">
    <property type="entry name" value="VHS_dom"/>
</dbReference>
<feature type="compositionally biased region" description="Polar residues" evidence="12">
    <location>
        <begin position="811"/>
        <end position="823"/>
    </location>
</feature>
<dbReference type="InterPro" id="IPR004152">
    <property type="entry name" value="GAT_dom"/>
</dbReference>
<dbReference type="PROSITE" id="PS50002">
    <property type="entry name" value="SH3"/>
    <property type="match status" value="1"/>
</dbReference>
<dbReference type="SMART" id="SM00326">
    <property type="entry name" value="SH3"/>
    <property type="match status" value="1"/>
</dbReference>
<dbReference type="Pfam" id="PF00790">
    <property type="entry name" value="VHS"/>
    <property type="match status" value="1"/>
</dbReference>
<feature type="region of interest" description="Disordered" evidence="12">
    <location>
        <begin position="445"/>
        <end position="615"/>
    </location>
</feature>
<dbReference type="AlphaFoldDB" id="A0AAV9ZC39"/>
<evidence type="ECO:0000256" key="11">
    <source>
        <dbReference type="PROSITE-ProRule" id="PRU00192"/>
    </source>
</evidence>
<evidence type="ECO:0000256" key="6">
    <source>
        <dbReference type="ARBA" id="ARBA00022443"/>
    </source>
</evidence>
<evidence type="ECO:0000313" key="15">
    <source>
        <dbReference type="EMBL" id="KAK6977699.1"/>
    </source>
</evidence>
<dbReference type="PROSITE" id="PS50330">
    <property type="entry name" value="UIM"/>
    <property type="match status" value="1"/>
</dbReference>
<feature type="compositionally biased region" description="Low complexity" evidence="12">
    <location>
        <begin position="834"/>
        <end position="843"/>
    </location>
</feature>
<sequence>MFGASPANAYDDIVAKTTDEHLTSENWELILNLCDKVADSSDPGSAAHDVIASLLKRLAHRNPNVQLYALSVAEALGKNCGVEVHRELASRAWTGGVERVVTDRNTHTRVRTRALALVAQWTADFAEDPTLGIMQECYEGLKAKNYTYTPPDDPAPPAVDDAIRRREEEELQRVLEMSVKDRGGRQPYPFEADTGNGAGSSSAAGGGGYAGGSSGGYVPAQRETQRERSPSPVQTADPTPSASAAATTGIVTRVRALHPFAPTEPGELGFERGDVIKVVDRGYKDWWRGQLKGRTGIFPVNYVEPLPEPTPAELAAEASQEAAVFAQAVNVEKLLNMLRALDPGKGDNLAEDEEIQELYRSCMALRPKIVKLIDKYSQKRADLVSMNETFVRARTIFDRMMEESLARHSGYAAQAQQQGAWGGYPDAAAYAYAQAQQGQQGQGQAAYGVYGPQGPTPYPAQQQQQGGGGAYPGQQGYQQPQPAQQQGYPAQAQQQQQQQGPTPYPAQQQQQQSQGYPTQQAQAQPTPYQQPAQQSQAQPIQQQQQPQQQPQPAQQQQPAAQQPVVEQQPQPQPEPQQAQQQQAQQQATTQQQQVQQQIQQQQQQGGPPYVYDPATTYADPNVQAWAQYYAAGGTDAAGSVYFISVPGITDTPPPAQAAPAQAVQEQQQQLVQQQQQQPAQQQQPVQQQQPIQQQQQPAPAQQVQPQPQLQHQNSISSVSSLTSPIDDDDDPGYLPDPYANQLPDPYANQPEYANAPAQQPQQAYPNPHAGPTSPGGSGSELAHALGPQGQGQGQYGGYGLADPGSPGGSSGFAQPQIQRQGFSLTDPGAGGAAVPGSPVAEASGTPSWVLPKKSPNPNARGAGLTGQFAGMQV</sequence>
<protein>
    <recommendedName>
        <fullName evidence="4">Class E vacuolar protein-sorting machinery protein HSE1</fullName>
    </recommendedName>
    <alternativeName>
        <fullName evidence="5">Class E vacuolar protein-sorting machinery protein hse1</fullName>
    </alternativeName>
</protein>
<dbReference type="EMBL" id="JAWWNJ010000166">
    <property type="protein sequence ID" value="KAK6977699.1"/>
    <property type="molecule type" value="Genomic_DNA"/>
</dbReference>
<dbReference type="PROSITE" id="PS50179">
    <property type="entry name" value="VHS"/>
    <property type="match status" value="1"/>
</dbReference>
<evidence type="ECO:0000256" key="12">
    <source>
        <dbReference type="SAM" id="MobiDB-lite"/>
    </source>
</evidence>
<dbReference type="Pfam" id="PF03127">
    <property type="entry name" value="GAT"/>
    <property type="match status" value="1"/>
</dbReference>
<dbReference type="Proteomes" id="UP001362999">
    <property type="component" value="Unassembled WGS sequence"/>
</dbReference>
<feature type="region of interest" description="Disordered" evidence="12">
    <location>
        <begin position="178"/>
        <end position="245"/>
    </location>
</feature>
<keyword evidence="6 11" id="KW-0728">SH3 domain</keyword>
<name>A0AAV9ZC39_9AGAR</name>
<dbReference type="SMART" id="SM00288">
    <property type="entry name" value="VHS"/>
    <property type="match status" value="1"/>
</dbReference>
<gene>
    <name evidence="15" type="ORF">R3P38DRAFT_3334659</name>
</gene>
<feature type="compositionally biased region" description="Gly residues" evidence="12">
    <location>
        <begin position="788"/>
        <end position="810"/>
    </location>
</feature>
<feature type="compositionally biased region" description="Low complexity" evidence="12">
    <location>
        <begin position="745"/>
        <end position="767"/>
    </location>
</feature>
<dbReference type="GO" id="GO:0035091">
    <property type="term" value="F:phosphatidylinositol binding"/>
    <property type="evidence" value="ECO:0007669"/>
    <property type="project" value="InterPro"/>
</dbReference>
<reference evidence="15 16" key="1">
    <citation type="journal article" date="2024" name="J Genomics">
        <title>Draft genome sequencing and assembly of Favolaschia claudopus CIRM-BRFM 2984 isolated from oak limbs.</title>
        <authorList>
            <person name="Navarro D."/>
            <person name="Drula E."/>
            <person name="Chaduli D."/>
            <person name="Cazenave R."/>
            <person name="Ahrendt S."/>
            <person name="Wang J."/>
            <person name="Lipzen A."/>
            <person name="Daum C."/>
            <person name="Barry K."/>
            <person name="Grigoriev I.V."/>
            <person name="Favel A."/>
            <person name="Rosso M.N."/>
            <person name="Martin F."/>
        </authorList>
    </citation>
    <scope>NUCLEOTIDE SEQUENCE [LARGE SCALE GENOMIC DNA]</scope>
    <source>
        <strain evidence="15 16">CIRM-BRFM 2984</strain>
    </source>
</reference>
<evidence type="ECO:0000259" key="13">
    <source>
        <dbReference type="PROSITE" id="PS50002"/>
    </source>
</evidence>
<dbReference type="GO" id="GO:0043328">
    <property type="term" value="P:protein transport to vacuole involved in ubiquitin-dependent protein catabolic process via the multivesicular body sorting pathway"/>
    <property type="evidence" value="ECO:0007669"/>
    <property type="project" value="TreeGrafter"/>
</dbReference>
<dbReference type="CDD" id="cd11805">
    <property type="entry name" value="SH3_GRB2_like_C"/>
    <property type="match status" value="1"/>
</dbReference>
<evidence type="ECO:0000256" key="5">
    <source>
        <dbReference type="ARBA" id="ARBA00018978"/>
    </source>
</evidence>
<comment type="subcellular location">
    <subcellularLocation>
        <location evidence="2">Endosome membrane</location>
        <topology evidence="2">Peripheral membrane protein</topology>
        <orientation evidence="2">Cytoplasmic side</orientation>
    </subcellularLocation>
</comment>
<dbReference type="InterPro" id="IPR008942">
    <property type="entry name" value="ENTH_VHS"/>
</dbReference>
<dbReference type="CDD" id="cd16978">
    <property type="entry name" value="VHS_HSE1"/>
    <property type="match status" value="1"/>
</dbReference>
<evidence type="ECO:0000256" key="7">
    <source>
        <dbReference type="ARBA" id="ARBA00022448"/>
    </source>
</evidence>
<dbReference type="PANTHER" id="PTHR45929:SF3">
    <property type="entry name" value="JAK PATHWAY SIGNAL TRANSDUCTION ADAPTOR MOLECULE"/>
    <property type="match status" value="1"/>
</dbReference>
<feature type="compositionally biased region" description="Low complexity" evidence="12">
    <location>
        <begin position="445"/>
        <end position="464"/>
    </location>
</feature>
<feature type="domain" description="VHS" evidence="14">
    <location>
        <begin position="17"/>
        <end position="149"/>
    </location>
</feature>
<dbReference type="Pfam" id="PF14604">
    <property type="entry name" value="SH3_9"/>
    <property type="match status" value="1"/>
</dbReference>
<comment type="similarity">
    <text evidence="3">Belongs to the STAM family.</text>
</comment>
<keyword evidence="16" id="KW-1185">Reference proteome</keyword>
<keyword evidence="10" id="KW-0472">Membrane</keyword>
<keyword evidence="9" id="KW-0653">Protein transport</keyword>
<proteinExistence type="inferred from homology"/>
<dbReference type="SUPFAM" id="SSF50044">
    <property type="entry name" value="SH3-domain"/>
    <property type="match status" value="1"/>
</dbReference>